<dbReference type="Pfam" id="PF00425">
    <property type="entry name" value="Chorismate_bind"/>
    <property type="match status" value="1"/>
</dbReference>
<protein>
    <submittedName>
        <fullName evidence="2">Aminodeoxychorismate/anthranilate synthase component I</fullName>
    </submittedName>
</protein>
<dbReference type="KEGG" id="sbf:JCM31447_04090"/>
<dbReference type="EMBL" id="AP019368">
    <property type="protein sequence ID" value="BBH51977.1"/>
    <property type="molecule type" value="Genomic_DNA"/>
</dbReference>
<accession>A0A4V0P248</accession>
<dbReference type="InterPro" id="IPR005801">
    <property type="entry name" value="ADC_synthase"/>
</dbReference>
<dbReference type="PRINTS" id="PR00095">
    <property type="entry name" value="ANTSNTHASEI"/>
</dbReference>
<dbReference type="SUPFAM" id="SSF56322">
    <property type="entry name" value="ADC synthase"/>
    <property type="match status" value="1"/>
</dbReference>
<evidence type="ECO:0000259" key="1">
    <source>
        <dbReference type="Pfam" id="PF00425"/>
    </source>
</evidence>
<dbReference type="AlphaFoldDB" id="A0A4V0P248"/>
<dbReference type="Proteomes" id="UP000291236">
    <property type="component" value="Chromosome"/>
</dbReference>
<keyword evidence="3" id="KW-1185">Reference proteome</keyword>
<dbReference type="GO" id="GO:0046820">
    <property type="term" value="F:4-amino-4-deoxychorismate synthase activity"/>
    <property type="evidence" value="ECO:0007669"/>
    <property type="project" value="TreeGrafter"/>
</dbReference>
<sequence>MTNNLKISYENKSSIENLDYFSQYISSLSSILEEYFNHNIACHFQLLSCNGYEFNINQNFIATNSIPDKYYNIYSDENDTVNLRFFCNTQKHSYRENLNEFYVHLKENPESPLFFVTPYENSKKEEDSYVLHAKFEIKIHITHREMSLSILNHSEEFDIINELWEKIEHISNQNHSFIPQTKHLRANNNIALKEDLLKKDIVDVIEKAKNFMNKGDCYLANLTSTKELTNSSPFKSIPNFLLAWLKIKSRYGIYYADENVGLACFSPERFIYSKQRVITTEPIKGTLKSQAESPTYEDALTIWADKKEIYEHTLVVDLMRNDLNLVCKAGSVEVYRPFYARKAGQLVQMQSSVLGILKENENLGSCLEKMLPAGSISGTPKKRVCEIITKLENITRGYYTGVCGVLEKNGDFDSTILIRSVYKGKRGVYCGVGAGITTLSNAVNEYEEFLIKLNSFLHSIESSL</sequence>
<dbReference type="PANTHER" id="PTHR11236:SF50">
    <property type="entry name" value="AMINODEOXYCHORISMATE SYNTHASE COMPONENT 1"/>
    <property type="match status" value="1"/>
</dbReference>
<dbReference type="GO" id="GO:0000162">
    <property type="term" value="P:L-tryptophan biosynthetic process"/>
    <property type="evidence" value="ECO:0007669"/>
    <property type="project" value="TreeGrafter"/>
</dbReference>
<gene>
    <name evidence="2" type="ORF">JCM31447_04090</name>
</gene>
<dbReference type="RefSeq" id="WP_130606021.1">
    <property type="nucleotide sequence ID" value="NZ_AP019368.1"/>
</dbReference>
<dbReference type="InterPro" id="IPR019999">
    <property type="entry name" value="Anth_synth_I-like"/>
</dbReference>
<evidence type="ECO:0000313" key="2">
    <source>
        <dbReference type="EMBL" id="BBH51977.1"/>
    </source>
</evidence>
<organism evidence="2 3">
    <name type="scientific">Fluviispira sanaruensis</name>
    <dbReference type="NCBI Taxonomy" id="2493639"/>
    <lineage>
        <taxon>Bacteria</taxon>
        <taxon>Pseudomonadati</taxon>
        <taxon>Bdellovibrionota</taxon>
        <taxon>Oligoflexia</taxon>
        <taxon>Silvanigrellales</taxon>
        <taxon>Silvanigrellaceae</taxon>
        <taxon>Fluviispira</taxon>
    </lineage>
</organism>
<dbReference type="InterPro" id="IPR015890">
    <property type="entry name" value="Chorismate_C"/>
</dbReference>
<dbReference type="OrthoDB" id="9803598at2"/>
<proteinExistence type="predicted"/>
<dbReference type="Gene3D" id="3.60.120.10">
    <property type="entry name" value="Anthranilate synthase"/>
    <property type="match status" value="1"/>
</dbReference>
<feature type="domain" description="Chorismate-utilising enzyme C-terminal" evidence="1">
    <location>
        <begin position="203"/>
        <end position="452"/>
    </location>
</feature>
<reference evidence="2 3" key="1">
    <citation type="submission" date="2018-12" db="EMBL/GenBank/DDBJ databases">
        <title>Rubrispira sanarue gen. nov., sp., nov., a member of the order Silvanigrellales, isolated from a brackish lake in Hamamatsu Japan.</title>
        <authorList>
            <person name="Maejima Y."/>
            <person name="Iino T."/>
            <person name="Muraguchi Y."/>
            <person name="Fukuda K."/>
            <person name="Nojiri H."/>
            <person name="Ohkuma M."/>
            <person name="Moriuchi R."/>
            <person name="Dohra H."/>
            <person name="Kimbara K."/>
            <person name="Shintani M."/>
        </authorList>
    </citation>
    <scope>NUCLEOTIDE SEQUENCE [LARGE SCALE GENOMIC DNA]</scope>
    <source>
        <strain evidence="2 3">RF1110005</strain>
    </source>
</reference>
<dbReference type="PANTHER" id="PTHR11236">
    <property type="entry name" value="AMINOBENZOATE/ANTHRANILATE SYNTHASE"/>
    <property type="match status" value="1"/>
</dbReference>
<name>A0A4V0P248_FLUSA</name>
<evidence type="ECO:0000313" key="3">
    <source>
        <dbReference type="Proteomes" id="UP000291236"/>
    </source>
</evidence>